<proteinExistence type="predicted"/>
<dbReference type="WBParaSite" id="ACAC_0000453001-mRNA-1">
    <property type="protein sequence ID" value="ACAC_0000453001-mRNA-1"/>
    <property type="gene ID" value="ACAC_0000453001"/>
</dbReference>
<sequence length="194" mass="22271">MGNVYKFEFTFNQVTFVFLASRLEEREADQKAEFDRLHERYNALLRTHVDHMERTKYLMGNDKFELMQNMPIPQAQLRTRMGMAASVDASNIRGVSDLISAHMSQSTTMDVNLANHISNEADWQDEFPSDVEPSPREVNLEEDKSAAVLAVDKTPEDSKESGRHEEYDLCLAFQNFIDLLSITSLLTNKLLLSY</sequence>
<dbReference type="GO" id="GO:0030159">
    <property type="term" value="F:signaling receptor complex adaptor activity"/>
    <property type="evidence" value="ECO:0007669"/>
    <property type="project" value="TreeGrafter"/>
</dbReference>
<dbReference type="Proteomes" id="UP000035642">
    <property type="component" value="Unassembled WGS sequence"/>
</dbReference>
<dbReference type="GO" id="GO:0005078">
    <property type="term" value="F:MAP-kinase scaffold activity"/>
    <property type="evidence" value="ECO:0007669"/>
    <property type="project" value="InterPro"/>
</dbReference>
<protein>
    <submittedName>
        <fullName evidence="2">TLE_N domain-containing protein</fullName>
    </submittedName>
</protein>
<accession>A0A0K0D385</accession>
<evidence type="ECO:0000313" key="1">
    <source>
        <dbReference type="Proteomes" id="UP000035642"/>
    </source>
</evidence>
<keyword evidence="1" id="KW-1185">Reference proteome</keyword>
<reference evidence="2" key="2">
    <citation type="submission" date="2017-02" db="UniProtKB">
        <authorList>
            <consortium name="WormBaseParasite"/>
        </authorList>
    </citation>
    <scope>IDENTIFICATION</scope>
</reference>
<dbReference type="AlphaFoldDB" id="A0A0K0D385"/>
<name>A0A0K0D385_ANGCA</name>
<dbReference type="InterPro" id="IPR039911">
    <property type="entry name" value="JIP3/JIP4"/>
</dbReference>
<dbReference type="STRING" id="6313.A0A0K0D385"/>
<dbReference type="GO" id="GO:0005737">
    <property type="term" value="C:cytoplasm"/>
    <property type="evidence" value="ECO:0007669"/>
    <property type="project" value="TreeGrafter"/>
</dbReference>
<dbReference type="GO" id="GO:0016192">
    <property type="term" value="P:vesicle-mediated transport"/>
    <property type="evidence" value="ECO:0007669"/>
    <property type="project" value="TreeGrafter"/>
</dbReference>
<dbReference type="GO" id="GO:0019894">
    <property type="term" value="F:kinesin binding"/>
    <property type="evidence" value="ECO:0007669"/>
    <property type="project" value="TreeGrafter"/>
</dbReference>
<evidence type="ECO:0000313" key="2">
    <source>
        <dbReference type="WBParaSite" id="ACAC_0000453001-mRNA-1"/>
    </source>
</evidence>
<organism evidence="1 2">
    <name type="scientific">Angiostrongylus cantonensis</name>
    <name type="common">Rat lungworm</name>
    <dbReference type="NCBI Taxonomy" id="6313"/>
    <lineage>
        <taxon>Eukaryota</taxon>
        <taxon>Metazoa</taxon>
        <taxon>Ecdysozoa</taxon>
        <taxon>Nematoda</taxon>
        <taxon>Chromadorea</taxon>
        <taxon>Rhabditida</taxon>
        <taxon>Rhabditina</taxon>
        <taxon>Rhabditomorpha</taxon>
        <taxon>Strongyloidea</taxon>
        <taxon>Metastrongylidae</taxon>
        <taxon>Angiostrongylus</taxon>
    </lineage>
</organism>
<dbReference type="PANTHER" id="PTHR13886:SF4">
    <property type="entry name" value="JNK-INTERACTING PROTEIN 3"/>
    <property type="match status" value="1"/>
</dbReference>
<dbReference type="GO" id="GO:0008432">
    <property type="term" value="F:JUN kinase binding"/>
    <property type="evidence" value="ECO:0007669"/>
    <property type="project" value="TreeGrafter"/>
</dbReference>
<reference evidence="1" key="1">
    <citation type="submission" date="2012-09" db="EMBL/GenBank/DDBJ databases">
        <authorList>
            <person name="Martin A.A."/>
        </authorList>
    </citation>
    <scope>NUCLEOTIDE SEQUENCE</scope>
</reference>
<dbReference type="PANTHER" id="PTHR13886">
    <property type="entry name" value="JNK/SAPK-ASSOCIATED PROTEIN"/>
    <property type="match status" value="1"/>
</dbReference>